<dbReference type="GO" id="GO:0000976">
    <property type="term" value="F:transcription cis-regulatory region binding"/>
    <property type="evidence" value="ECO:0007669"/>
    <property type="project" value="TreeGrafter"/>
</dbReference>
<dbReference type="FunFam" id="1.10.10.10:FF:000001">
    <property type="entry name" value="LysR family transcriptional regulator"/>
    <property type="match status" value="1"/>
</dbReference>
<dbReference type="Proteomes" id="UP000037175">
    <property type="component" value="Unassembled WGS sequence"/>
</dbReference>
<dbReference type="CDD" id="cd08420">
    <property type="entry name" value="PBP2_CysL_like"/>
    <property type="match status" value="1"/>
</dbReference>
<keyword evidence="3" id="KW-0238">DNA-binding</keyword>
<evidence type="ECO:0000256" key="1">
    <source>
        <dbReference type="ARBA" id="ARBA00009437"/>
    </source>
</evidence>
<keyword evidence="2" id="KW-0805">Transcription regulation</keyword>
<dbReference type="Pfam" id="PF03466">
    <property type="entry name" value="LysR_substrate"/>
    <property type="match status" value="1"/>
</dbReference>
<dbReference type="PANTHER" id="PTHR30126:SF40">
    <property type="entry name" value="HTH-TYPE TRANSCRIPTIONAL REGULATOR GLTR"/>
    <property type="match status" value="1"/>
</dbReference>
<evidence type="ECO:0000313" key="7">
    <source>
        <dbReference type="Proteomes" id="UP000037175"/>
    </source>
</evidence>
<accession>A0A0L6W0P5</accession>
<proteinExistence type="inferred from homology"/>
<name>A0A0L6W0P5_9FIRM</name>
<dbReference type="EMBL" id="LGTE01000016">
    <property type="protein sequence ID" value="KNZ69105.1"/>
    <property type="molecule type" value="Genomic_DNA"/>
</dbReference>
<dbReference type="InterPro" id="IPR005119">
    <property type="entry name" value="LysR_subst-bd"/>
</dbReference>
<dbReference type="PROSITE" id="PS50931">
    <property type="entry name" value="HTH_LYSR"/>
    <property type="match status" value="1"/>
</dbReference>
<dbReference type="PRINTS" id="PR00039">
    <property type="entry name" value="HTHLYSR"/>
</dbReference>
<gene>
    <name evidence="6" type="ORF">Tfer_2209</name>
</gene>
<keyword evidence="7" id="KW-1185">Reference proteome</keyword>
<evidence type="ECO:0000259" key="5">
    <source>
        <dbReference type="PROSITE" id="PS50931"/>
    </source>
</evidence>
<dbReference type="PANTHER" id="PTHR30126">
    <property type="entry name" value="HTH-TYPE TRANSCRIPTIONAL REGULATOR"/>
    <property type="match status" value="1"/>
</dbReference>
<dbReference type="PATRIC" id="fig|281456.6.peg.2335"/>
<comment type="similarity">
    <text evidence="1">Belongs to the LysR transcriptional regulatory family.</text>
</comment>
<evidence type="ECO:0000256" key="2">
    <source>
        <dbReference type="ARBA" id="ARBA00023015"/>
    </source>
</evidence>
<dbReference type="SUPFAM" id="SSF46785">
    <property type="entry name" value="Winged helix' DNA-binding domain"/>
    <property type="match status" value="1"/>
</dbReference>
<sequence length="303" mass="33823">MNLSQFELLCEVARVKSFSKAAKLLHLSQPAVSAQINSIEDFYGTQLFERSSSGVTLTEAGKIVYSYAKEILKLHEALEKEVDALLRTENQKLVIGASSNVGNYALPCTIWTFKEKYPSAEIQQVVNNTDTILNMLKNDQIDIAILEEPMSNFTDDFVTRTVSNDELLVIAPPREPWINRTTITLHELKKAPLIMREKGSGIRRIFEEALASWGLKLDEFNVKAEMSSINAIKSTVEAGLGLSISSRIACRTAIRAGLIHPLTIEGKSIKINYQLVFKTKKPFNITGKRFIRFLAGPGDPLFC</sequence>
<dbReference type="RefSeq" id="WP_013119415.1">
    <property type="nucleotide sequence ID" value="NZ_LGTE01000016.1"/>
</dbReference>
<evidence type="ECO:0000256" key="3">
    <source>
        <dbReference type="ARBA" id="ARBA00023125"/>
    </source>
</evidence>
<keyword evidence="4" id="KW-0804">Transcription</keyword>
<dbReference type="AlphaFoldDB" id="A0A0L6W0P5"/>
<dbReference type="InterPro" id="IPR036388">
    <property type="entry name" value="WH-like_DNA-bd_sf"/>
</dbReference>
<dbReference type="SUPFAM" id="SSF53850">
    <property type="entry name" value="Periplasmic binding protein-like II"/>
    <property type="match status" value="1"/>
</dbReference>
<dbReference type="InterPro" id="IPR036390">
    <property type="entry name" value="WH_DNA-bd_sf"/>
</dbReference>
<comment type="caution">
    <text evidence="6">The sequence shown here is derived from an EMBL/GenBank/DDBJ whole genome shotgun (WGS) entry which is preliminary data.</text>
</comment>
<dbReference type="Pfam" id="PF00126">
    <property type="entry name" value="HTH_1"/>
    <property type="match status" value="1"/>
</dbReference>
<protein>
    <submittedName>
        <fullName evidence="6">Transcriptional regulator, LysR family</fullName>
    </submittedName>
</protein>
<evidence type="ECO:0000256" key="4">
    <source>
        <dbReference type="ARBA" id="ARBA00023163"/>
    </source>
</evidence>
<reference evidence="7" key="1">
    <citation type="submission" date="2015-07" db="EMBL/GenBank/DDBJ databases">
        <title>Complete Genome of Thermincola ferriacetica strain Z-0001T.</title>
        <authorList>
            <person name="Lusk B."/>
            <person name="Badalamenti J.P."/>
            <person name="Parameswaran P."/>
            <person name="Bond D.R."/>
            <person name="Torres C.I."/>
        </authorList>
    </citation>
    <scope>NUCLEOTIDE SEQUENCE [LARGE SCALE GENOMIC DNA]</scope>
    <source>
        <strain evidence="7">Z-0001</strain>
    </source>
</reference>
<dbReference type="Gene3D" id="3.40.190.290">
    <property type="match status" value="1"/>
</dbReference>
<dbReference type="GO" id="GO:0003700">
    <property type="term" value="F:DNA-binding transcription factor activity"/>
    <property type="evidence" value="ECO:0007669"/>
    <property type="project" value="InterPro"/>
</dbReference>
<dbReference type="InterPro" id="IPR000847">
    <property type="entry name" value="LysR_HTH_N"/>
</dbReference>
<organism evidence="6 7">
    <name type="scientific">Thermincola ferriacetica</name>
    <dbReference type="NCBI Taxonomy" id="281456"/>
    <lineage>
        <taxon>Bacteria</taxon>
        <taxon>Bacillati</taxon>
        <taxon>Bacillota</taxon>
        <taxon>Clostridia</taxon>
        <taxon>Eubacteriales</taxon>
        <taxon>Thermincolaceae</taxon>
        <taxon>Thermincola</taxon>
    </lineage>
</organism>
<dbReference type="Gene3D" id="1.10.10.10">
    <property type="entry name" value="Winged helix-like DNA-binding domain superfamily/Winged helix DNA-binding domain"/>
    <property type="match status" value="1"/>
</dbReference>
<evidence type="ECO:0000313" key="6">
    <source>
        <dbReference type="EMBL" id="KNZ69105.1"/>
    </source>
</evidence>
<feature type="domain" description="HTH lysR-type" evidence="5">
    <location>
        <begin position="1"/>
        <end position="58"/>
    </location>
</feature>